<evidence type="ECO:0000259" key="3">
    <source>
        <dbReference type="Pfam" id="PF19078"/>
    </source>
</evidence>
<reference evidence="4 5" key="1">
    <citation type="submission" date="2024-04" db="EMBL/GenBank/DDBJ databases">
        <title>Novel genus in family Flammeovirgaceae.</title>
        <authorList>
            <person name="Nguyen T.H."/>
            <person name="Vuong T.Q."/>
            <person name="Le H."/>
            <person name="Kim S.-G."/>
        </authorList>
    </citation>
    <scope>NUCLEOTIDE SEQUENCE [LARGE SCALE GENOMIC DNA]</scope>
    <source>
        <strain evidence="4 5">JCM 23209</strain>
    </source>
</reference>
<dbReference type="AlphaFoldDB" id="A0AAW9SBJ4"/>
<evidence type="ECO:0000256" key="1">
    <source>
        <dbReference type="ARBA" id="ARBA00022729"/>
    </source>
</evidence>
<dbReference type="NCBIfam" id="TIGR04183">
    <property type="entry name" value="Por_Secre_tail"/>
    <property type="match status" value="1"/>
</dbReference>
<feature type="domain" description="Bacterial Ig-like" evidence="3">
    <location>
        <begin position="1050"/>
        <end position="1125"/>
    </location>
</feature>
<name>A0AAW9SBJ4_9BACT</name>
<sequence length="1224" mass="134102">MNKLAAYFLRCVVFVFFFNFFHPVTAQYWEEVAKVLPRPYAHPNFLQEFGYAVAIHGNTAIVGAPKDEISGWENGSAYIFEFRDSSWQKVARLMPDAPNKPYHDPGNFRHFGQEVAISESLILVSSAYEIHAFFKPDSGWVDMLPNLQILFTPDEGRRNLALSEDMIVIGDFVYTKSKYSNDWAGSLGDPGTYLSTSTGVELTTTVAIHSDQTIAIRGVDNLIYVFEKPEDGWAYMMTETAVLTPSDPVENMPFGTSIAMDEETIVVGAPQDSVAGNAEQGALYVFSKSDTTWVNMTETARLTCSDGASYGHFGSWVSLDKDRILSKQNNAFYTFTKPTGGWISSTETKRLAVPDSLFNENISEICAYGETILMGVPTKTVNGHENLGLVHVLGFQENGMDTSVTVTQVYPEETIWGNLKEYFGSAIDIDQNTAVLAQHGMNKGADLGQVFIYEFENAAWTQVATLTASVTDSLDIFGVEVAVKGDVVLVSGTYEKKQVVYLFEKPDSGWVDMHETALLSSSLPPGEEDRFGSELAMSDDLIVVGDWGKYLDFPEQGIVYLYEKPAGGWVSAQETAVLKASNGHQWESFGNSVAVEEESVFVGALGHSYSDTYYTNVGCVYVFQKPEGGWTNITETAILSPSYRDVGSYFGADIAVSGGILVAGAPGVDTWDDDSYPFGGPNGGALYLYEKPVSGWVNMTETAFLKAVGPYEDDYLGGYVAIEGDFVFGMASTSFHRYGNGRGELQYFIKPQGGWSGTVESVSTIIASDAKIENYFGTSVALSGDKMVAGAPGNFGNSSKSGAVYFFQAKPAEIWDIRPYFANQSNKAGDVISIQLQFSQPVEVQNPQVPPKLLLETGETDRFAIYKENNGTDRFVFEYTVQAGDYAKWLDYKSEEALVISDNAGIISANGLPARLTLPAPGTENSLSNRQILVDAIPPQFASVSEEDDGYYKPGDFLTIKVDMNEAELLLTTDLSSVDHDLNTAAEFADLGNGWYELTVGPLDAGGNMQEGTFQISVKAMDIVGNISHDSSLMVITDKTSPSVQLYPPKYEPVTNVPFLVMAYFSEPVYGLEPSDFTVQNGQVNQLKGSDQKYKVYVTPQANGQVQVQLPHNVVQDRAGMANRESNLIEVIYQGQGSVLGTTKFVDTPKVFPNPAIQSLHIGISEAQALPASLKVYHANGKLVWEETLTKKHSTIPVHQLTKGVYILQIANAQDRVVRRFVKQ</sequence>
<evidence type="ECO:0000313" key="4">
    <source>
        <dbReference type="EMBL" id="MEN7548276.1"/>
    </source>
</evidence>
<dbReference type="Pfam" id="PF14312">
    <property type="entry name" value="FG-GAP_2"/>
    <property type="match status" value="4"/>
</dbReference>
<dbReference type="Pfam" id="PF19078">
    <property type="entry name" value="Big_12"/>
    <property type="match status" value="1"/>
</dbReference>
<gene>
    <name evidence="4" type="ORF">AAG747_10185</name>
</gene>
<dbReference type="RefSeq" id="WP_346821055.1">
    <property type="nucleotide sequence ID" value="NZ_JBDKWZ010000005.1"/>
</dbReference>
<dbReference type="InterPro" id="IPR026444">
    <property type="entry name" value="Secre_tail"/>
</dbReference>
<accession>A0AAW9SBJ4</accession>
<dbReference type="InterPro" id="IPR013517">
    <property type="entry name" value="FG-GAP"/>
</dbReference>
<dbReference type="Pfam" id="PF18962">
    <property type="entry name" value="Por_Secre_tail"/>
    <property type="match status" value="1"/>
</dbReference>
<dbReference type="InterPro" id="IPR044048">
    <property type="entry name" value="Big_12"/>
</dbReference>
<feature type="domain" description="Secretion system C-terminal sorting" evidence="2">
    <location>
        <begin position="1151"/>
        <end position="1221"/>
    </location>
</feature>
<comment type="caution">
    <text evidence="4">The sequence shown here is derived from an EMBL/GenBank/DDBJ whole genome shotgun (WGS) entry which is preliminary data.</text>
</comment>
<evidence type="ECO:0000259" key="2">
    <source>
        <dbReference type="Pfam" id="PF18962"/>
    </source>
</evidence>
<keyword evidence="5" id="KW-1185">Reference proteome</keyword>
<organism evidence="4 5">
    <name type="scientific">Rapidithrix thailandica</name>
    <dbReference type="NCBI Taxonomy" id="413964"/>
    <lineage>
        <taxon>Bacteria</taxon>
        <taxon>Pseudomonadati</taxon>
        <taxon>Bacteroidota</taxon>
        <taxon>Cytophagia</taxon>
        <taxon>Cytophagales</taxon>
        <taxon>Flammeovirgaceae</taxon>
        <taxon>Rapidithrix</taxon>
    </lineage>
</organism>
<dbReference type="Proteomes" id="UP001403385">
    <property type="component" value="Unassembled WGS sequence"/>
</dbReference>
<protein>
    <submittedName>
        <fullName evidence="4">T9SS type A sorting domain-containing protein</fullName>
    </submittedName>
</protein>
<evidence type="ECO:0000313" key="5">
    <source>
        <dbReference type="Proteomes" id="UP001403385"/>
    </source>
</evidence>
<dbReference type="PANTHER" id="PTHR36220">
    <property type="entry name" value="UNNAMED PRODUCT"/>
    <property type="match status" value="1"/>
</dbReference>
<dbReference type="PANTHER" id="PTHR36220:SF1">
    <property type="entry name" value="GAMMA TUBULIN COMPLEX COMPONENT C-TERMINAL DOMAIN-CONTAINING PROTEIN"/>
    <property type="match status" value="1"/>
</dbReference>
<proteinExistence type="predicted"/>
<dbReference type="Gene3D" id="2.130.10.130">
    <property type="entry name" value="Integrin alpha, N-terminal"/>
    <property type="match status" value="3"/>
</dbReference>
<keyword evidence="1" id="KW-0732">Signal</keyword>
<dbReference type="InterPro" id="IPR028994">
    <property type="entry name" value="Integrin_alpha_N"/>
</dbReference>
<dbReference type="EMBL" id="JBDKWZ010000005">
    <property type="protein sequence ID" value="MEN7548276.1"/>
    <property type="molecule type" value="Genomic_DNA"/>
</dbReference>